<gene>
    <name evidence="2" type="ORF">EH240_33965</name>
</gene>
<dbReference type="Gene3D" id="3.40.50.150">
    <property type="entry name" value="Vaccinia Virus protein VP39"/>
    <property type="match status" value="1"/>
</dbReference>
<protein>
    <submittedName>
        <fullName evidence="2">DUF1156 domain-containing protein</fullName>
    </submittedName>
</protein>
<evidence type="ECO:0000259" key="1">
    <source>
        <dbReference type="Pfam" id="PF06634"/>
    </source>
</evidence>
<accession>A0A3P3EUJ4</accession>
<dbReference type="SUPFAM" id="SSF53335">
    <property type="entry name" value="S-adenosyl-L-methionine-dependent methyltransferases"/>
    <property type="match status" value="1"/>
</dbReference>
<dbReference type="InterPro" id="IPR029063">
    <property type="entry name" value="SAM-dependent_MTases_sf"/>
</dbReference>
<feature type="domain" description="DUF1156" evidence="1">
    <location>
        <begin position="15"/>
        <end position="87"/>
    </location>
</feature>
<dbReference type="RefSeq" id="WP_125006736.1">
    <property type="nucleotide sequence ID" value="NZ_RQXT01000076.1"/>
</dbReference>
<dbReference type="EMBL" id="RQXT01000076">
    <property type="protein sequence ID" value="RRH89512.1"/>
    <property type="molecule type" value="Genomic_DNA"/>
</dbReference>
<name>A0A3P3EUJ4_9HYPH</name>
<organism evidence="2 3">
    <name type="scientific">Mesorhizobium tamadayense</name>
    <dbReference type="NCBI Taxonomy" id="425306"/>
    <lineage>
        <taxon>Bacteria</taxon>
        <taxon>Pseudomonadati</taxon>
        <taxon>Pseudomonadota</taxon>
        <taxon>Alphaproteobacteria</taxon>
        <taxon>Hyphomicrobiales</taxon>
        <taxon>Phyllobacteriaceae</taxon>
        <taxon>Mesorhizobium</taxon>
    </lineage>
</organism>
<dbReference type="OrthoDB" id="3197274at2"/>
<dbReference type="InterPro" id="IPR009537">
    <property type="entry name" value="DUF1156"/>
</dbReference>
<dbReference type="Proteomes" id="UP000273786">
    <property type="component" value="Unassembled WGS sequence"/>
</dbReference>
<dbReference type="AlphaFoldDB" id="A0A3P3EUJ4"/>
<comment type="caution">
    <text evidence="2">The sequence shown here is derived from an EMBL/GenBank/DDBJ whole genome shotgun (WGS) entry which is preliminary data.</text>
</comment>
<evidence type="ECO:0000313" key="3">
    <source>
        <dbReference type="Proteomes" id="UP000273786"/>
    </source>
</evidence>
<sequence length="955" mass="105443">MTVSNSPKKKLIEVALPLPEINDASAYDKMPGIGPHPKGIHHWWARLPLPTARAILFASVVDDPEAHPEKWPTEDEQNAERERLFDIIRRMMGKKLHEAPEVYAEAKAEMLKNCDGQLPPVFDPFAGGGSIPLEASRLGFKAHAGDLNPVAVLLNRCNLELAPQWSGHAPVNPDSRQWIGGSEAWRGTHGLAADVRYYAGVIHQRAIEKIGKYYPKANSENVRGGEANVIAWIWVRTVASPNPAAKGKHVPIASSFVLSTKGNNSVWVHPAIDERLDEGWRFEVHSGVPTKDGLAKARLGTKAGKGQDFICILTRTPIQRSYVQSEGKAGRLRERLMCVVADGPSGRMYIAPNSETEKSLQIHEWHDDIAEARASLLAGPLPTRAEITGGVCTAYGLSSWGHLFTDRQILALLTASDLIQEIGSQIRADAERAGLQETDAIRYEQVVRTFLALAADRCADFNNSLCRWSPSNQKVMNLFGKQAIPMVFDFAEANFLGSSVGAWKTCSDYVADCVEVISVGEARVGEAKQLDAAAEQNGAELILVSTDPPYYNNISYAVLSDFFYVWLRRSIGKVYPDIFSTVLVPKLPELIAAANRFEGDALRAKQHFENGFRQAFSALRSKMDPRFPLTVYYAFKQEDEDAAEDAGAHNDLDLTTGWETLLEALISSGFQITATWPVRASQKWRMVSMGANALASYIVLACRPRLSSAPQISSAQFRQELSRTLPAALRHLQQGNIAPVDFAQAALGPGMAIYSRYDRILDPAGKHMSVRSAINTINQMLTEVLSEVEDEFDADTRWAIAWFEQNGFLEGDFGDAELLSKAKVTSVSGLQHAGVVLSKGGKVRLLRPLELPTDWDPENDSRLTVWEMTHHLLRLYHHQGAGDEITSGLLRKLGSNSEAARDLAYRLFKVSEKKKLSQEALGYNALVLGWPEIARLARQERTVPPPTQSDMFGRA</sequence>
<keyword evidence="3" id="KW-1185">Reference proteome</keyword>
<reference evidence="2 3" key="1">
    <citation type="submission" date="2018-11" db="EMBL/GenBank/DDBJ databases">
        <title>the genome of Mesorhizobium tamadayense DSM 28320.</title>
        <authorList>
            <person name="Gao J."/>
        </authorList>
    </citation>
    <scope>NUCLEOTIDE SEQUENCE [LARGE SCALE GENOMIC DNA]</scope>
    <source>
        <strain evidence="2 3">DSM 28320</strain>
    </source>
</reference>
<proteinExistence type="predicted"/>
<evidence type="ECO:0000313" key="2">
    <source>
        <dbReference type="EMBL" id="RRH89512.1"/>
    </source>
</evidence>
<dbReference type="Pfam" id="PF06634">
    <property type="entry name" value="DUF1156"/>
    <property type="match status" value="1"/>
</dbReference>